<evidence type="ECO:0000313" key="12">
    <source>
        <dbReference type="Proteomes" id="UP000812966"/>
    </source>
</evidence>
<dbReference type="InterPro" id="IPR040141">
    <property type="entry name" value="ZPR1"/>
</dbReference>
<comment type="subcellular location">
    <subcellularLocation>
        <location evidence="1">Nucleus</location>
    </subcellularLocation>
</comment>
<dbReference type="Proteomes" id="UP000812966">
    <property type="component" value="Unassembled WGS sequence"/>
</dbReference>
<comment type="caution">
    <text evidence="11">The sequence shown here is derived from an EMBL/GenBank/DDBJ whole genome shotgun (WGS) entry which is preliminary data.</text>
</comment>
<evidence type="ECO:0000256" key="1">
    <source>
        <dbReference type="ARBA" id="ARBA00004123"/>
    </source>
</evidence>
<dbReference type="EMBL" id="JABELV010000032">
    <property type="protein sequence ID" value="KAG7562455.1"/>
    <property type="molecule type" value="Genomic_DNA"/>
</dbReference>
<dbReference type="SMART" id="SM00709">
    <property type="entry name" value="Zpr1"/>
    <property type="match status" value="2"/>
</dbReference>
<dbReference type="PANTHER" id="PTHR10876:SF0">
    <property type="entry name" value="ZINC FINGER PROTEIN ZPR1"/>
    <property type="match status" value="1"/>
</dbReference>
<dbReference type="InterPro" id="IPR056180">
    <property type="entry name" value="ZPR1_jr_dom"/>
</dbReference>
<keyword evidence="7" id="KW-0539">Nucleus</keyword>
<keyword evidence="6" id="KW-0862">Zinc</keyword>
<evidence type="ECO:0000256" key="4">
    <source>
        <dbReference type="ARBA" id="ARBA00022737"/>
    </source>
</evidence>
<feature type="domain" description="Zinc finger ZPR1-type" evidence="10">
    <location>
        <begin position="290"/>
        <end position="453"/>
    </location>
</feature>
<protein>
    <recommendedName>
        <fullName evidence="10">Zinc finger ZPR1-type domain-containing protein</fullName>
    </recommendedName>
</protein>
<evidence type="ECO:0000256" key="9">
    <source>
        <dbReference type="SAM" id="MobiDB-lite"/>
    </source>
</evidence>
<evidence type="ECO:0000256" key="3">
    <source>
        <dbReference type="ARBA" id="ARBA00022723"/>
    </source>
</evidence>
<evidence type="ECO:0000256" key="5">
    <source>
        <dbReference type="ARBA" id="ARBA00022771"/>
    </source>
</evidence>
<evidence type="ECO:0000256" key="8">
    <source>
        <dbReference type="ARBA" id="ARBA00054139"/>
    </source>
</evidence>
<dbReference type="InterPro" id="IPR042451">
    <property type="entry name" value="ZPR1_A/B_dom"/>
</dbReference>
<name>A0A8K0JN91_9TREE</name>
<evidence type="ECO:0000259" key="10">
    <source>
        <dbReference type="SMART" id="SM00709"/>
    </source>
</evidence>
<keyword evidence="12" id="KW-1185">Reference proteome</keyword>
<dbReference type="GO" id="GO:0005634">
    <property type="term" value="C:nucleus"/>
    <property type="evidence" value="ECO:0007669"/>
    <property type="project" value="UniProtKB-SubCell"/>
</dbReference>
<feature type="region of interest" description="Disordered" evidence="9">
    <location>
        <begin position="1"/>
        <end position="27"/>
    </location>
</feature>
<evidence type="ECO:0000256" key="7">
    <source>
        <dbReference type="ARBA" id="ARBA00023242"/>
    </source>
</evidence>
<evidence type="ECO:0000256" key="2">
    <source>
        <dbReference type="ARBA" id="ARBA00008354"/>
    </source>
</evidence>
<dbReference type="AlphaFoldDB" id="A0A8K0JN91"/>
<dbReference type="GO" id="GO:0008270">
    <property type="term" value="F:zinc ion binding"/>
    <property type="evidence" value="ECO:0007669"/>
    <property type="project" value="UniProtKB-KW"/>
</dbReference>
<dbReference type="Pfam" id="PF22794">
    <property type="entry name" value="jr-ZPR1"/>
    <property type="match status" value="2"/>
</dbReference>
<feature type="region of interest" description="Disordered" evidence="9">
    <location>
        <begin position="186"/>
        <end position="209"/>
    </location>
</feature>
<reference evidence="11" key="1">
    <citation type="submission" date="2020-04" db="EMBL/GenBank/DDBJ databases">
        <title>Analysis of mating type loci in Filobasidium floriforme.</title>
        <authorList>
            <person name="Nowrousian M."/>
        </authorList>
    </citation>
    <scope>NUCLEOTIDE SEQUENCE</scope>
    <source>
        <strain evidence="11">CBS 6242</strain>
    </source>
</reference>
<proteinExistence type="inferred from homology"/>
<dbReference type="NCBIfam" id="TIGR00310">
    <property type="entry name" value="ZPR1_znf"/>
    <property type="match status" value="2"/>
</dbReference>
<sequence length="504" mass="55878">MSQQENLFKPIGQLAQDTDARPEVDDDDARLQEGGEFQEGNEREVEQVESLCMECHQQGITRMLLTSIPYFREVIIMSFRCDHCGNSNTEIQSAGEIQPKGCIYSVHILNAKDLNRQLVKSNTCTITIPEISLTLPASRGQLTNVEGLVSDIVRDLSLDQPVRKIMDPATHDKIETLLNRLKECLDDDDDDEATTGEKPEKTFTPFTLKLDDPSGNSYVQFFGTTSDAQWSLRAYNRSREQNVTLGLVAEEEDASAAKKESIGAIDGTRPSMTEREDGSVVPEEVFTFPGACSSCGHQIDTLMQRVNIPHFKDIIIMSTNCEYCGYRDNEVKSGGAIAEKGKKIILKVEDEEDLSRDLLKSETCGLEIPEIDLVLQPGTLGGRFTTMEGLLQQVYEELSTKVFNTGGGDSALTDSEDKGNFAKFLGSLKEVMVAARPFTLILDDPVANSYLQNIYAPDDDPNMEIITYDRTHEQNEDLGINDMVLTGYDNEHPEVAAEGGDKAE</sequence>
<keyword evidence="5" id="KW-0863">Zinc-finger</keyword>
<organism evidence="11 12">
    <name type="scientific">Filobasidium floriforme</name>
    <dbReference type="NCBI Taxonomy" id="5210"/>
    <lineage>
        <taxon>Eukaryota</taxon>
        <taxon>Fungi</taxon>
        <taxon>Dikarya</taxon>
        <taxon>Basidiomycota</taxon>
        <taxon>Agaricomycotina</taxon>
        <taxon>Tremellomycetes</taxon>
        <taxon>Filobasidiales</taxon>
        <taxon>Filobasidiaceae</taxon>
        <taxon>Filobasidium</taxon>
    </lineage>
</organism>
<dbReference type="FunFam" id="2.20.25.420:FF:000001">
    <property type="entry name" value="Zinc finger protein ZPR1"/>
    <property type="match status" value="1"/>
</dbReference>
<dbReference type="Gene3D" id="2.20.25.420">
    <property type="entry name" value="ZPR1, zinc finger domain"/>
    <property type="match status" value="2"/>
</dbReference>
<evidence type="ECO:0000256" key="6">
    <source>
        <dbReference type="ARBA" id="ARBA00022833"/>
    </source>
</evidence>
<keyword evidence="4" id="KW-0677">Repeat</keyword>
<dbReference type="InterPro" id="IPR004457">
    <property type="entry name" value="Znf_ZPR1"/>
</dbReference>
<comment type="function">
    <text evidence="8">Acts as a protein folding chaperone for elongation factor 1-alpha.</text>
</comment>
<dbReference type="FunFam" id="2.20.25.420:FF:000002">
    <property type="entry name" value="Zinc finger protein ZPR1"/>
    <property type="match status" value="1"/>
</dbReference>
<feature type="compositionally biased region" description="Basic and acidic residues" evidence="9">
    <location>
        <begin position="18"/>
        <end position="27"/>
    </location>
</feature>
<keyword evidence="3" id="KW-0479">Metal-binding</keyword>
<dbReference type="FunFam" id="2.60.120.1040:FF:000001">
    <property type="entry name" value="Zinc finger protein ZPR1"/>
    <property type="match status" value="1"/>
</dbReference>
<dbReference type="PANTHER" id="PTHR10876">
    <property type="entry name" value="ZINC FINGER PROTEIN ZPR1"/>
    <property type="match status" value="1"/>
</dbReference>
<feature type="domain" description="Zinc finger ZPR1-type" evidence="10">
    <location>
        <begin position="50"/>
        <end position="221"/>
    </location>
</feature>
<dbReference type="Pfam" id="PF03367">
    <property type="entry name" value="Zn_ribbon_ZPR1"/>
    <property type="match status" value="2"/>
</dbReference>
<accession>A0A8K0JN91</accession>
<dbReference type="InterPro" id="IPR042452">
    <property type="entry name" value="ZPR1_Znf1/2"/>
</dbReference>
<evidence type="ECO:0000313" key="11">
    <source>
        <dbReference type="EMBL" id="KAG7562455.1"/>
    </source>
</evidence>
<dbReference type="Gene3D" id="2.60.120.1040">
    <property type="entry name" value="ZPR1, A/B domain"/>
    <property type="match status" value="2"/>
</dbReference>
<gene>
    <name evidence="11" type="ORF">FFLO_02129</name>
</gene>
<dbReference type="FunFam" id="2.60.120.1040:FF:000003">
    <property type="entry name" value="Zinc finger protein zpr1"/>
    <property type="match status" value="1"/>
</dbReference>
<comment type="similarity">
    <text evidence="2">Belongs to the ZPR1 family.</text>
</comment>